<accession>A0A8T9SZN5</accession>
<name>A0A8T9SZN5_9BACT</name>
<dbReference type="AlphaFoldDB" id="A0A8T9SZN5"/>
<dbReference type="Proteomes" id="UP000829925">
    <property type="component" value="Chromosome"/>
</dbReference>
<gene>
    <name evidence="1" type="ORF">MUN82_09600</name>
</gene>
<reference evidence="1 2" key="1">
    <citation type="submission" date="2022-04" db="EMBL/GenBank/DDBJ databases">
        <title>Hymenobacter sp. isolated from the air.</title>
        <authorList>
            <person name="Won M."/>
            <person name="Lee C.-M."/>
            <person name="Woen H.-Y."/>
            <person name="Kwon S.-W."/>
        </authorList>
    </citation>
    <scope>NUCLEOTIDE SEQUENCE [LARGE SCALE GENOMIC DNA]</scope>
    <source>
        <strain evidence="2">5413 J-13</strain>
    </source>
</reference>
<proteinExistence type="predicted"/>
<evidence type="ECO:0000313" key="1">
    <source>
        <dbReference type="EMBL" id="UOR07335.1"/>
    </source>
</evidence>
<sequence length="404" mass="45708">MVLSTGDTVHGEIENAFWEEPPSTIRFRTTATARPTSYKARQLRSLYLSSGRLLRHELLPLDRAAEVRFDHLSPKLERRQQPDSVLADVLVLGPATLLGAVLNENNHFFVKRPGEPYIEMTGRRYLLTKQRLTQVMDANDYKSQLLRYFGDCEAATNLLDQSTFTEESLRRIVTAFNRQCTDAPVSAQDTTLLHDDQTIRPRVALRVGAVAGVRYNSLRFTAPPQTSGPLQDLNADGRFHPQVGLYADVVNSGRHLALHSALSITQFGTSQPIQYTTVGQYHWRGTQIAGQFGLRGFIRLGGPYHLLVGGGYELNFFWAAKSYINDAYNQYDFIDRFQGSPLPYIETGLQRRRFSILWNGRLYEKDGFSQPASTASYNFRPWSLSVSIGYRLNADTDEQHVPKP</sequence>
<protein>
    <submittedName>
        <fullName evidence="1">Uncharacterized protein</fullName>
    </submittedName>
</protein>
<dbReference type="EMBL" id="CP095053">
    <property type="protein sequence ID" value="UOR07335.1"/>
    <property type="molecule type" value="Genomic_DNA"/>
</dbReference>
<dbReference type="RefSeq" id="WP_245097004.1">
    <property type="nucleotide sequence ID" value="NZ_CP095053.1"/>
</dbReference>
<organism evidence="1 2">
    <name type="scientific">Hymenobacter aerilatus</name>
    <dbReference type="NCBI Taxonomy" id="2932251"/>
    <lineage>
        <taxon>Bacteria</taxon>
        <taxon>Pseudomonadati</taxon>
        <taxon>Bacteroidota</taxon>
        <taxon>Cytophagia</taxon>
        <taxon>Cytophagales</taxon>
        <taxon>Hymenobacteraceae</taxon>
        <taxon>Hymenobacter</taxon>
    </lineage>
</organism>
<dbReference type="KEGG" id="haei:MUN82_09600"/>
<evidence type="ECO:0000313" key="2">
    <source>
        <dbReference type="Proteomes" id="UP000829925"/>
    </source>
</evidence>
<keyword evidence="2" id="KW-1185">Reference proteome</keyword>